<organism evidence="8 9">
    <name type="scientific">Prorocentrum cordatum</name>
    <dbReference type="NCBI Taxonomy" id="2364126"/>
    <lineage>
        <taxon>Eukaryota</taxon>
        <taxon>Sar</taxon>
        <taxon>Alveolata</taxon>
        <taxon>Dinophyceae</taxon>
        <taxon>Prorocentrales</taxon>
        <taxon>Prorocentraceae</taxon>
        <taxon>Prorocentrum</taxon>
    </lineage>
</organism>
<protein>
    <recommendedName>
        <fullName evidence="10">Beta-galactosidase</fullName>
    </recommendedName>
</protein>
<evidence type="ECO:0008006" key="10">
    <source>
        <dbReference type="Google" id="ProtNLM"/>
    </source>
</evidence>
<evidence type="ECO:0000259" key="6">
    <source>
        <dbReference type="Pfam" id="PF02836"/>
    </source>
</evidence>
<evidence type="ECO:0000259" key="7">
    <source>
        <dbReference type="Pfam" id="PF02837"/>
    </source>
</evidence>
<dbReference type="Pfam" id="PF00703">
    <property type="entry name" value="Glyco_hydro_2"/>
    <property type="match status" value="1"/>
</dbReference>
<dbReference type="SUPFAM" id="SSF49303">
    <property type="entry name" value="beta-Galactosidase/glucuronidase domain"/>
    <property type="match status" value="1"/>
</dbReference>
<dbReference type="SUPFAM" id="SSF49785">
    <property type="entry name" value="Galactose-binding domain-like"/>
    <property type="match status" value="1"/>
</dbReference>
<dbReference type="InterPro" id="IPR036156">
    <property type="entry name" value="Beta-gal/glucu_dom_sf"/>
</dbReference>
<dbReference type="Pfam" id="PF02836">
    <property type="entry name" value="Glyco_hydro_2_C"/>
    <property type="match status" value="1"/>
</dbReference>
<dbReference type="Proteomes" id="UP001189429">
    <property type="component" value="Unassembled WGS sequence"/>
</dbReference>
<keyword evidence="3" id="KW-0326">Glycosidase</keyword>
<feature type="region of interest" description="Disordered" evidence="4">
    <location>
        <begin position="1"/>
        <end position="38"/>
    </location>
</feature>
<proteinExistence type="inferred from homology"/>
<sequence>MLVLGGPSWGRLKQDSSSTQVRFRSHFGSSRRGPPPVRSHVSDAVLYIQLDSGMASPRRLRSAAWAAVVSPWWSPLLVAEAVSLSLRGPARHQRESAAEGSVGGLLPTRWSAAGGAAWPEHPRPAMVRQGWRSLNGDWQYRVTADSLEWSARGGLLAEWSHADKNRIRRQGIISVPFSIESNLSGVGHKLGGDEVMFYQRVVDLSREPSQRYLLHFESVDYECVVSVNRKHVGFHKGGNTPFEFDVTSQLQDGPNEIVVGVRDTMSPYTLMGKQSSRGGKIWYSASSGIRGTVWLETVPDTFIKDIKITTTSSPAVIQVDVDVDGSRPVDVRVSVMDGGPNAVATAHCAKGEPCIAPVPAAKLWSPASPFLYDLSVELVAEGSRVDVVQSYVGIRTVGKKRDPSGNYRFTLNDEFVFHYGVLDQGWWPDGGLTPPSDAAMRFDIDFVKASGFNVIRKHMKVEPRRYYAYCDRVGVMVWQDQPAAAGCEAGHTPCNDLARKVSPGNWPKWIERVKNFTVQPEAQWPEEAHHQYLAELAEMIRALRNNPSIVVWVPFNEAWGQHRTTEVSETIKRIDPSRLVNVASGGNFWPAGDIADRHNYPNPTFETGDTRFRDYVKVVGEFGGHTLPVDGHIWEKSHKGTFGYSNNEDVQGLLQSYNSTFQKLRRLVKNGVAGAIYTQTTDVEHELNGLLTYDREVAKISAEQLHEIHDGGGVFRMAADATR</sequence>
<dbReference type="Gene3D" id="3.20.20.80">
    <property type="entry name" value="Glycosidases"/>
    <property type="match status" value="1"/>
</dbReference>
<evidence type="ECO:0000259" key="5">
    <source>
        <dbReference type="Pfam" id="PF00703"/>
    </source>
</evidence>
<dbReference type="InterPro" id="IPR013783">
    <property type="entry name" value="Ig-like_fold"/>
</dbReference>
<comment type="similarity">
    <text evidence="1">Belongs to the glycosyl hydrolase 2 family.</text>
</comment>
<accession>A0ABN9PIW5</accession>
<comment type="caution">
    <text evidence="8">The sequence shown here is derived from an EMBL/GenBank/DDBJ whole genome shotgun (WGS) entry which is preliminary data.</text>
</comment>
<dbReference type="Gene3D" id="2.60.40.10">
    <property type="entry name" value="Immunoglobulins"/>
    <property type="match status" value="1"/>
</dbReference>
<dbReference type="SUPFAM" id="SSF51445">
    <property type="entry name" value="(Trans)glycosidases"/>
    <property type="match status" value="1"/>
</dbReference>
<dbReference type="EMBL" id="CAUYUJ010000380">
    <property type="protein sequence ID" value="CAK0790227.1"/>
    <property type="molecule type" value="Genomic_DNA"/>
</dbReference>
<dbReference type="InterPro" id="IPR006102">
    <property type="entry name" value="Ig-like_GH2"/>
</dbReference>
<dbReference type="PANTHER" id="PTHR42732:SF2">
    <property type="entry name" value="BETA-MANNOSIDASE"/>
    <property type="match status" value="1"/>
</dbReference>
<keyword evidence="9" id="KW-1185">Reference proteome</keyword>
<dbReference type="InterPro" id="IPR006103">
    <property type="entry name" value="Glyco_hydro_2_cat"/>
</dbReference>
<dbReference type="InterPro" id="IPR008979">
    <property type="entry name" value="Galactose-bd-like_sf"/>
</dbReference>
<dbReference type="InterPro" id="IPR051913">
    <property type="entry name" value="GH2_Domain-Containing"/>
</dbReference>
<feature type="domain" description="Glycosyl hydrolases family 2 sugar binding" evidence="7">
    <location>
        <begin position="196"/>
        <end position="262"/>
    </location>
</feature>
<evidence type="ECO:0000256" key="4">
    <source>
        <dbReference type="SAM" id="MobiDB-lite"/>
    </source>
</evidence>
<dbReference type="Gene3D" id="2.60.120.260">
    <property type="entry name" value="Galactose-binding domain-like"/>
    <property type="match status" value="1"/>
</dbReference>
<name>A0ABN9PIW5_9DINO</name>
<feature type="domain" description="Glycoside hydrolase family 2 catalytic" evidence="6">
    <location>
        <begin position="438"/>
        <end position="585"/>
    </location>
</feature>
<dbReference type="Pfam" id="PF02837">
    <property type="entry name" value="Glyco_hydro_2_N"/>
    <property type="match status" value="1"/>
</dbReference>
<evidence type="ECO:0000256" key="3">
    <source>
        <dbReference type="ARBA" id="ARBA00023295"/>
    </source>
</evidence>
<reference evidence="8" key="1">
    <citation type="submission" date="2023-10" db="EMBL/GenBank/DDBJ databases">
        <authorList>
            <person name="Chen Y."/>
            <person name="Shah S."/>
            <person name="Dougan E. K."/>
            <person name="Thang M."/>
            <person name="Chan C."/>
        </authorList>
    </citation>
    <scope>NUCLEOTIDE SEQUENCE [LARGE SCALE GENOMIC DNA]</scope>
</reference>
<feature type="domain" description="Glycoside hydrolase family 2 immunoglobulin-like beta-sandwich" evidence="5">
    <location>
        <begin position="301"/>
        <end position="395"/>
    </location>
</feature>
<gene>
    <name evidence="8" type="ORF">PCOR1329_LOCUS1557</name>
</gene>
<evidence type="ECO:0000313" key="8">
    <source>
        <dbReference type="EMBL" id="CAK0790227.1"/>
    </source>
</evidence>
<evidence type="ECO:0000256" key="2">
    <source>
        <dbReference type="ARBA" id="ARBA00022801"/>
    </source>
</evidence>
<dbReference type="InterPro" id="IPR006104">
    <property type="entry name" value="Glyco_hydro_2_N"/>
</dbReference>
<evidence type="ECO:0000256" key="1">
    <source>
        <dbReference type="ARBA" id="ARBA00007401"/>
    </source>
</evidence>
<dbReference type="PANTHER" id="PTHR42732">
    <property type="entry name" value="BETA-GALACTOSIDASE"/>
    <property type="match status" value="1"/>
</dbReference>
<evidence type="ECO:0000313" key="9">
    <source>
        <dbReference type="Proteomes" id="UP001189429"/>
    </source>
</evidence>
<dbReference type="InterPro" id="IPR017853">
    <property type="entry name" value="GH"/>
</dbReference>
<keyword evidence="2" id="KW-0378">Hydrolase</keyword>